<dbReference type="GO" id="GO:0005886">
    <property type="term" value="C:plasma membrane"/>
    <property type="evidence" value="ECO:0007669"/>
    <property type="project" value="UniProtKB-SubCell"/>
</dbReference>
<dbReference type="PANTHER" id="PTHR36838">
    <property type="entry name" value="AUXIN EFFLUX CARRIER FAMILY PROTEIN"/>
    <property type="match status" value="1"/>
</dbReference>
<protein>
    <submittedName>
        <fullName evidence="8">Membrane transport protein</fullName>
    </submittedName>
</protein>
<accession>A0AA86MP38</accession>
<dbReference type="AlphaFoldDB" id="A0AA86MP38"/>
<dbReference type="Proteomes" id="UP000789738">
    <property type="component" value="Unassembled WGS sequence"/>
</dbReference>
<keyword evidence="6" id="KW-1133">Transmembrane helix</keyword>
<evidence type="ECO:0000313" key="9">
    <source>
        <dbReference type="Proteomes" id="UP000789738"/>
    </source>
</evidence>
<dbReference type="Gene3D" id="1.20.1530.20">
    <property type="match status" value="1"/>
</dbReference>
<dbReference type="EMBL" id="CAKJVE010000004">
    <property type="protein sequence ID" value="CAG9706891.1"/>
    <property type="molecule type" value="Genomic_DNA"/>
</dbReference>
<organism evidence="8 9">
    <name type="scientific">Clostridium neonatale</name>
    <dbReference type="NCBI Taxonomy" id="137838"/>
    <lineage>
        <taxon>Bacteria</taxon>
        <taxon>Bacillati</taxon>
        <taxon>Bacillota</taxon>
        <taxon>Clostridia</taxon>
        <taxon>Eubacteriales</taxon>
        <taxon>Clostridiaceae</taxon>
        <taxon>Clostridium</taxon>
    </lineage>
</organism>
<evidence type="ECO:0000256" key="1">
    <source>
        <dbReference type="ARBA" id="ARBA00004651"/>
    </source>
</evidence>
<keyword evidence="3" id="KW-0813">Transport</keyword>
<evidence type="ECO:0000256" key="6">
    <source>
        <dbReference type="ARBA" id="ARBA00022989"/>
    </source>
</evidence>
<evidence type="ECO:0000313" key="8">
    <source>
        <dbReference type="EMBL" id="CAG9706891.1"/>
    </source>
</evidence>
<evidence type="ECO:0000256" key="4">
    <source>
        <dbReference type="ARBA" id="ARBA00022475"/>
    </source>
</evidence>
<dbReference type="Pfam" id="PF03547">
    <property type="entry name" value="Mem_trans"/>
    <property type="match status" value="1"/>
</dbReference>
<dbReference type="RefSeq" id="WP_210887445.1">
    <property type="nucleotide sequence ID" value="NZ_CAKJVE010000004.1"/>
</dbReference>
<name>A0AA86MP38_9CLOT</name>
<keyword evidence="4" id="KW-1003">Cell membrane</keyword>
<evidence type="ECO:0000256" key="5">
    <source>
        <dbReference type="ARBA" id="ARBA00022692"/>
    </source>
</evidence>
<sequence>MSSFIFSVNVILPIFMLMILGYVLKICGYFDDMIVSRLNRLLFNIFLPIMLYNSIADSSVRIADNIRSVSLSLGILIIVIIIFTLLVNFFEKDNSRRGVMIHGIFRSNYMLFGIPIASSLLEESQVGMAGIIIAFLIPFYNVFGIIVIEYYKNREKINYRKMAIDILKNPMIIWCILGIVTAVFEVNLPQFLKVAITSTGKIGSPLALIVLGASFKLSSIKNTYRQVIFSSLSRLVIVPAIIIPACMVMNLSRTEFVCILPMIVSPTATATYTVAEQMGGDSELASQIVVFTSMFSVVTITMIIFFLKELLVI</sequence>
<dbReference type="GO" id="GO:0055085">
    <property type="term" value="P:transmembrane transport"/>
    <property type="evidence" value="ECO:0007669"/>
    <property type="project" value="InterPro"/>
</dbReference>
<gene>
    <name evidence="8" type="ORF">CNEO_42725</name>
</gene>
<evidence type="ECO:0000256" key="3">
    <source>
        <dbReference type="ARBA" id="ARBA00022448"/>
    </source>
</evidence>
<dbReference type="InterPro" id="IPR038770">
    <property type="entry name" value="Na+/solute_symporter_sf"/>
</dbReference>
<comment type="similarity">
    <text evidence="2">Belongs to the auxin efflux carrier (TC 2.A.69) family.</text>
</comment>
<keyword evidence="7" id="KW-0472">Membrane</keyword>
<keyword evidence="5" id="KW-0812">Transmembrane</keyword>
<comment type="subcellular location">
    <subcellularLocation>
        <location evidence="1">Cell membrane</location>
        <topology evidence="1">Multi-pass membrane protein</topology>
    </subcellularLocation>
</comment>
<proteinExistence type="inferred from homology"/>
<dbReference type="PANTHER" id="PTHR36838:SF4">
    <property type="entry name" value="AUXIN EFFLUX CARRIER FAMILY PROTEIN"/>
    <property type="match status" value="1"/>
</dbReference>
<evidence type="ECO:0000256" key="7">
    <source>
        <dbReference type="ARBA" id="ARBA00023136"/>
    </source>
</evidence>
<dbReference type="InterPro" id="IPR004776">
    <property type="entry name" value="Mem_transp_PIN-like"/>
</dbReference>
<comment type="caution">
    <text evidence="8">The sequence shown here is derived from an EMBL/GenBank/DDBJ whole genome shotgun (WGS) entry which is preliminary data.</text>
</comment>
<evidence type="ECO:0000256" key="2">
    <source>
        <dbReference type="ARBA" id="ARBA00010145"/>
    </source>
</evidence>
<reference evidence="8" key="1">
    <citation type="submission" date="2021-10" db="EMBL/GenBank/DDBJ databases">
        <authorList>
            <person name="Mesa V."/>
        </authorList>
    </citation>
    <scope>NUCLEOTIDE SEQUENCE</scope>
    <source>
        <strain evidence="8">CC3_PB</strain>
    </source>
</reference>